<protein>
    <submittedName>
        <fullName evidence="1">LUT1</fullName>
    </submittedName>
</protein>
<dbReference type="EMBL" id="GBRH01203249">
    <property type="protein sequence ID" value="JAD94646.1"/>
    <property type="molecule type" value="Transcribed_RNA"/>
</dbReference>
<organism evidence="1">
    <name type="scientific">Arundo donax</name>
    <name type="common">Giant reed</name>
    <name type="synonym">Donax arundinaceus</name>
    <dbReference type="NCBI Taxonomy" id="35708"/>
    <lineage>
        <taxon>Eukaryota</taxon>
        <taxon>Viridiplantae</taxon>
        <taxon>Streptophyta</taxon>
        <taxon>Embryophyta</taxon>
        <taxon>Tracheophyta</taxon>
        <taxon>Spermatophyta</taxon>
        <taxon>Magnoliopsida</taxon>
        <taxon>Liliopsida</taxon>
        <taxon>Poales</taxon>
        <taxon>Poaceae</taxon>
        <taxon>PACMAD clade</taxon>
        <taxon>Arundinoideae</taxon>
        <taxon>Arundineae</taxon>
        <taxon>Arundo</taxon>
    </lineage>
</organism>
<proteinExistence type="predicted"/>
<reference evidence="1" key="1">
    <citation type="submission" date="2014-09" db="EMBL/GenBank/DDBJ databases">
        <authorList>
            <person name="Magalhaes I.L.F."/>
            <person name="Oliveira U."/>
            <person name="Santos F.R."/>
            <person name="Vidigal T.H.D.A."/>
            <person name="Brescovit A.D."/>
            <person name="Santos A.J."/>
        </authorList>
    </citation>
    <scope>NUCLEOTIDE SEQUENCE</scope>
    <source>
        <tissue evidence="1">Shoot tissue taken approximately 20 cm above the soil surface</tissue>
    </source>
</reference>
<reference evidence="1" key="2">
    <citation type="journal article" date="2015" name="Data Brief">
        <title>Shoot transcriptome of the giant reed, Arundo donax.</title>
        <authorList>
            <person name="Barrero R.A."/>
            <person name="Guerrero F.D."/>
            <person name="Moolhuijzen P."/>
            <person name="Goolsby J.A."/>
            <person name="Tidwell J."/>
            <person name="Bellgard S.E."/>
            <person name="Bellgard M.I."/>
        </authorList>
    </citation>
    <scope>NUCLEOTIDE SEQUENCE</scope>
    <source>
        <tissue evidence="1">Shoot tissue taken approximately 20 cm above the soil surface</tissue>
    </source>
</reference>
<name>A0A0A9E3M5_ARUDO</name>
<accession>A0A0A9E3M5</accession>
<dbReference type="AlphaFoldDB" id="A0A0A9E3M5"/>
<sequence>MSVQNPLFHDQQLTLTADHLVIVHWRPHLG</sequence>
<evidence type="ECO:0000313" key="1">
    <source>
        <dbReference type="EMBL" id="JAD94646.1"/>
    </source>
</evidence>